<protein>
    <submittedName>
        <fullName evidence="2">Extracellular solute-binding protein</fullName>
    </submittedName>
</protein>
<dbReference type="RefSeq" id="WP_162448249.1">
    <property type="nucleotide sequence ID" value="NZ_WLZY01000001.1"/>
</dbReference>
<dbReference type="SUPFAM" id="SSF53850">
    <property type="entry name" value="Periplasmic binding protein-like II"/>
    <property type="match status" value="1"/>
</dbReference>
<dbReference type="PANTHER" id="PTHR43649">
    <property type="entry name" value="ARABINOSE-BINDING PROTEIN-RELATED"/>
    <property type="match status" value="1"/>
</dbReference>
<dbReference type="AlphaFoldDB" id="A0A7K3LWZ2"/>
<feature type="chain" id="PRO_5038778477" evidence="1">
    <location>
        <begin position="23"/>
        <end position="436"/>
    </location>
</feature>
<accession>A0A7K3LWZ2</accession>
<dbReference type="Gene3D" id="3.40.190.10">
    <property type="entry name" value="Periplasmic binding protein-like II"/>
    <property type="match status" value="2"/>
</dbReference>
<sequence>MRRTKRTVWAALIGAAALLVTACGQDDSGGTATEDSEAAPEGETAEFDDVTIEVYSWRPEDADGYRDIFDEFEAQHPGITVKFSPFSSTDYDQIVQSALQAGSGPDIIQMRSYERGRQISDQGYLEPIGDLAGLDAFDDEYLEAVRGSDGEIYGVPLALNSAVTLYNVGVFEEHGVEVPTTWGELLEAAEQFQDEGVTPVAQAGDAAYLLSLTHAAVAPGAYGPDFIDQIRSGATDFTAPEFRASVQRMVDLEPYYPPNFVGISDDEARGMFAIGDAAMYINGDYRIAPLRQLNPDLEMGIIPALPDDAGDEGRLSTWVDGAYAALADSENVDAARVLLEYMTTQEFGQAFAEAFTRTSPVPGVQVGDELIQSLIEQNQQGGVPTLFHIDLAGGQPDTKEEFENALQGMYVDALELDEVVETVQRSAEAWYEPFQQ</sequence>
<dbReference type="InterPro" id="IPR006059">
    <property type="entry name" value="SBP"/>
</dbReference>
<feature type="signal peptide" evidence="1">
    <location>
        <begin position="1"/>
        <end position="22"/>
    </location>
</feature>
<organism evidence="2 3">
    <name type="scientific">Phytoactinopolyspora mesophila</name>
    <dbReference type="NCBI Taxonomy" id="2650750"/>
    <lineage>
        <taxon>Bacteria</taxon>
        <taxon>Bacillati</taxon>
        <taxon>Actinomycetota</taxon>
        <taxon>Actinomycetes</taxon>
        <taxon>Jiangellales</taxon>
        <taxon>Jiangellaceae</taxon>
        <taxon>Phytoactinopolyspora</taxon>
    </lineage>
</organism>
<keyword evidence="1" id="KW-0732">Signal</keyword>
<comment type="caution">
    <text evidence="2">The sequence shown here is derived from an EMBL/GenBank/DDBJ whole genome shotgun (WGS) entry which is preliminary data.</text>
</comment>
<dbReference type="PROSITE" id="PS51257">
    <property type="entry name" value="PROKAR_LIPOPROTEIN"/>
    <property type="match status" value="1"/>
</dbReference>
<dbReference type="CDD" id="cd13585">
    <property type="entry name" value="PBP2_TMBP_like"/>
    <property type="match status" value="1"/>
</dbReference>
<dbReference type="EMBL" id="WLZY01000001">
    <property type="protein sequence ID" value="NDL55544.1"/>
    <property type="molecule type" value="Genomic_DNA"/>
</dbReference>
<dbReference type="InterPro" id="IPR050490">
    <property type="entry name" value="Bact_solute-bd_prot1"/>
</dbReference>
<reference evidence="2 3" key="1">
    <citation type="submission" date="2019-11" db="EMBL/GenBank/DDBJ databases">
        <authorList>
            <person name="Li X.-J."/>
            <person name="Feng X.-M."/>
        </authorList>
    </citation>
    <scope>NUCLEOTIDE SEQUENCE [LARGE SCALE GENOMIC DNA]</scope>
    <source>
        <strain evidence="2 3">XMNu-373</strain>
    </source>
</reference>
<evidence type="ECO:0000313" key="3">
    <source>
        <dbReference type="Proteomes" id="UP000460435"/>
    </source>
</evidence>
<proteinExistence type="predicted"/>
<name>A0A7K3LWZ2_9ACTN</name>
<dbReference type="Proteomes" id="UP000460435">
    <property type="component" value="Unassembled WGS sequence"/>
</dbReference>
<evidence type="ECO:0000256" key="1">
    <source>
        <dbReference type="SAM" id="SignalP"/>
    </source>
</evidence>
<gene>
    <name evidence="2" type="ORF">F7O44_00500</name>
</gene>
<dbReference type="PANTHER" id="PTHR43649:SF12">
    <property type="entry name" value="DIACETYLCHITOBIOSE BINDING PROTEIN DASA"/>
    <property type="match status" value="1"/>
</dbReference>
<evidence type="ECO:0000313" key="2">
    <source>
        <dbReference type="EMBL" id="NDL55544.1"/>
    </source>
</evidence>
<dbReference type="Pfam" id="PF01547">
    <property type="entry name" value="SBP_bac_1"/>
    <property type="match status" value="1"/>
</dbReference>
<keyword evidence="3" id="KW-1185">Reference proteome</keyword>